<reference evidence="1 2" key="1">
    <citation type="submission" date="2018-06" db="EMBL/GenBank/DDBJ databases">
        <title>Comparative genomics reveals the genomic features of Rhizophagus irregularis, R. cerebriforme, R. diaphanum and Gigaspora rosea, and their symbiotic lifestyle signature.</title>
        <authorList>
            <person name="Morin E."/>
            <person name="San Clemente H."/>
            <person name="Chen E.C.H."/>
            <person name="De La Providencia I."/>
            <person name="Hainaut M."/>
            <person name="Kuo A."/>
            <person name="Kohler A."/>
            <person name="Murat C."/>
            <person name="Tang N."/>
            <person name="Roy S."/>
            <person name="Loubradou J."/>
            <person name="Henrissat B."/>
            <person name="Grigoriev I.V."/>
            <person name="Corradi N."/>
            <person name="Roux C."/>
            <person name="Martin F.M."/>
        </authorList>
    </citation>
    <scope>NUCLEOTIDE SEQUENCE [LARGE SCALE GENOMIC DNA]</scope>
    <source>
        <strain evidence="1 2">DAOM 194757</strain>
    </source>
</reference>
<protein>
    <submittedName>
        <fullName evidence="1">Uncharacterized protein</fullName>
    </submittedName>
</protein>
<comment type="caution">
    <text evidence="1">The sequence shown here is derived from an EMBL/GenBank/DDBJ whole genome shotgun (WGS) entry which is preliminary data.</text>
</comment>
<dbReference type="Proteomes" id="UP000266673">
    <property type="component" value="Unassembled WGS sequence"/>
</dbReference>
<evidence type="ECO:0000313" key="1">
    <source>
        <dbReference type="EMBL" id="RIB01092.1"/>
    </source>
</evidence>
<dbReference type="EMBL" id="QKWP01003337">
    <property type="protein sequence ID" value="RIB01092.1"/>
    <property type="molecule type" value="Genomic_DNA"/>
</dbReference>
<name>A0A397TSH6_9GLOM</name>
<dbReference type="OrthoDB" id="8040188at2759"/>
<evidence type="ECO:0000313" key="2">
    <source>
        <dbReference type="Proteomes" id="UP000266673"/>
    </source>
</evidence>
<proteinExistence type="predicted"/>
<keyword evidence="2" id="KW-1185">Reference proteome</keyword>
<gene>
    <name evidence="1" type="ORF">C2G38_2231905</name>
</gene>
<sequence>MKKSRAMTAQHERCQQQQQAHRLLGRKPLSKTSAIPFQLAPPIICVHRNAKKFTGELDGFCCSNGKIALVDVEVFTT</sequence>
<organism evidence="1 2">
    <name type="scientific">Gigaspora rosea</name>
    <dbReference type="NCBI Taxonomy" id="44941"/>
    <lineage>
        <taxon>Eukaryota</taxon>
        <taxon>Fungi</taxon>
        <taxon>Fungi incertae sedis</taxon>
        <taxon>Mucoromycota</taxon>
        <taxon>Glomeromycotina</taxon>
        <taxon>Glomeromycetes</taxon>
        <taxon>Diversisporales</taxon>
        <taxon>Gigasporaceae</taxon>
        <taxon>Gigaspora</taxon>
    </lineage>
</organism>
<dbReference type="AlphaFoldDB" id="A0A397TSH6"/>
<accession>A0A397TSH6</accession>